<evidence type="ECO:0000256" key="1">
    <source>
        <dbReference type="SAM" id="SignalP"/>
    </source>
</evidence>
<protein>
    <recommendedName>
        <fullName evidence="2">Rhodanese domain-containing protein</fullName>
    </recommendedName>
</protein>
<gene>
    <name evidence="3" type="ORF">Nkreftii_001788</name>
</gene>
<reference evidence="3 4" key="1">
    <citation type="journal article" date="2020" name="ISME J.">
        <title>Enrichment and physiological characterization of a novel comammox Nitrospira indicates ammonium inhibition of complete nitrification.</title>
        <authorList>
            <person name="Sakoula D."/>
            <person name="Koch H."/>
            <person name="Frank J."/>
            <person name="Jetten M.S.M."/>
            <person name="van Kessel M.A.H.J."/>
            <person name="Lucker S."/>
        </authorList>
    </citation>
    <scope>NUCLEOTIDE SEQUENCE [LARGE SCALE GENOMIC DNA]</scope>
    <source>
        <strain evidence="3">Comreactor17</strain>
    </source>
</reference>
<feature type="domain" description="Rhodanese" evidence="2">
    <location>
        <begin position="57"/>
        <end position="152"/>
    </location>
</feature>
<dbReference type="KEGG" id="nkf:Nkreftii_001788"/>
<dbReference type="PANTHER" id="PTHR44086">
    <property type="entry name" value="THIOSULFATE SULFURTRANSFERASE RDL2, MITOCHONDRIAL-RELATED"/>
    <property type="match status" value="1"/>
</dbReference>
<dbReference type="PROSITE" id="PS50206">
    <property type="entry name" value="RHODANESE_3"/>
    <property type="match status" value="1"/>
</dbReference>
<evidence type="ECO:0000259" key="2">
    <source>
        <dbReference type="PROSITE" id="PS50206"/>
    </source>
</evidence>
<evidence type="ECO:0000313" key="3">
    <source>
        <dbReference type="EMBL" id="QPD04014.1"/>
    </source>
</evidence>
<dbReference type="AlphaFoldDB" id="A0A7S8FDY1"/>
<evidence type="ECO:0000313" key="4">
    <source>
        <dbReference type="Proteomes" id="UP000593737"/>
    </source>
</evidence>
<dbReference type="InterPro" id="IPR001307">
    <property type="entry name" value="Thiosulphate_STrfase_CS"/>
</dbReference>
<feature type="chain" id="PRO_5032982704" description="Rhodanese domain-containing protein" evidence="1">
    <location>
        <begin position="26"/>
        <end position="152"/>
    </location>
</feature>
<dbReference type="GO" id="GO:0004792">
    <property type="term" value="F:thiosulfate-cyanide sulfurtransferase activity"/>
    <property type="evidence" value="ECO:0007669"/>
    <property type="project" value="InterPro"/>
</dbReference>
<dbReference type="Proteomes" id="UP000593737">
    <property type="component" value="Chromosome"/>
</dbReference>
<proteinExistence type="predicted"/>
<dbReference type="Gene3D" id="3.40.250.10">
    <property type="entry name" value="Rhodanese-like domain"/>
    <property type="match status" value="1"/>
</dbReference>
<name>A0A7S8FDY1_9BACT</name>
<dbReference type="SUPFAM" id="SSF52821">
    <property type="entry name" value="Rhodanese/Cell cycle control phosphatase"/>
    <property type="match status" value="1"/>
</dbReference>
<feature type="signal peptide" evidence="1">
    <location>
        <begin position="1"/>
        <end position="25"/>
    </location>
</feature>
<dbReference type="InterPro" id="IPR036873">
    <property type="entry name" value="Rhodanese-like_dom_sf"/>
</dbReference>
<dbReference type="CDD" id="cd00158">
    <property type="entry name" value="RHOD"/>
    <property type="match status" value="1"/>
</dbReference>
<dbReference type="PANTHER" id="PTHR44086:SF10">
    <property type="entry name" value="THIOSULFATE SULFURTRANSFERASE_RHODANESE-LIKE DOMAIN-CONTAINING PROTEIN 3"/>
    <property type="match status" value="1"/>
</dbReference>
<dbReference type="InterPro" id="IPR001763">
    <property type="entry name" value="Rhodanese-like_dom"/>
</dbReference>
<dbReference type="PROSITE" id="PS00380">
    <property type="entry name" value="RHODANESE_1"/>
    <property type="match status" value="1"/>
</dbReference>
<dbReference type="Pfam" id="PF00581">
    <property type="entry name" value="Rhodanese"/>
    <property type="match status" value="1"/>
</dbReference>
<sequence length="152" mass="16525">MKTVATLSLSVMVGASLCLSLLVCAQELPPTVKPNVDAAQKHVRTIGMDEYRTLVDNPGSALIVDVREPHEYAAGHVPGAINIPRGLIESQIWNHVGSSEKTDKERPIILQCQSGKRATLASQTLQELGFTHTTAVIMNLDDWQKVGNPFVK</sequence>
<dbReference type="EMBL" id="CP047423">
    <property type="protein sequence ID" value="QPD04014.1"/>
    <property type="molecule type" value="Genomic_DNA"/>
</dbReference>
<organism evidence="3 4">
    <name type="scientific">Candidatus Nitrospira kreftii</name>
    <dbReference type="NCBI Taxonomy" id="2652173"/>
    <lineage>
        <taxon>Bacteria</taxon>
        <taxon>Pseudomonadati</taxon>
        <taxon>Nitrospirota</taxon>
        <taxon>Nitrospiria</taxon>
        <taxon>Nitrospirales</taxon>
        <taxon>Nitrospiraceae</taxon>
        <taxon>Nitrospira</taxon>
    </lineage>
</organism>
<keyword evidence="1" id="KW-0732">Signal</keyword>
<accession>A0A7S8FDY1</accession>
<dbReference type="SMART" id="SM00450">
    <property type="entry name" value="RHOD"/>
    <property type="match status" value="1"/>
</dbReference>